<dbReference type="InterPro" id="IPR039420">
    <property type="entry name" value="WalR-like"/>
</dbReference>
<dbReference type="PANTHER" id="PTHR43214">
    <property type="entry name" value="TWO-COMPONENT RESPONSE REGULATOR"/>
    <property type="match status" value="1"/>
</dbReference>
<evidence type="ECO:0000313" key="11">
    <source>
        <dbReference type="Proteomes" id="UP001597458"/>
    </source>
</evidence>
<evidence type="ECO:0000259" key="9">
    <source>
        <dbReference type="PROSITE" id="PS50110"/>
    </source>
</evidence>
<dbReference type="PRINTS" id="PR00038">
    <property type="entry name" value="HTHLUXR"/>
</dbReference>
<feature type="domain" description="Response regulatory" evidence="9">
    <location>
        <begin position="6"/>
        <end position="122"/>
    </location>
</feature>
<sequence>MPSQIQVVLFGNEDGSRRGIRQIISQDPDFTFIVDGTREKGDFLFSEELLPDLVLLEQDQPSKEKLKDIGSLKAVFPQSKFVLITNTFEMWPLFEAMRWGIQGYLIKNSNMELWASYLKALVREEGQLPTELINQTIKTFAENYHVEISKDLTYREKEIIRWVAQGVSNKEIAEKLQISEYTVKNHLKNIFNKLNLKNRVQLVRYAYELYHS</sequence>
<dbReference type="SUPFAM" id="SSF52172">
    <property type="entry name" value="CheY-like"/>
    <property type="match status" value="1"/>
</dbReference>
<evidence type="ECO:0000259" key="8">
    <source>
        <dbReference type="PROSITE" id="PS50043"/>
    </source>
</evidence>
<dbReference type="InterPro" id="IPR036388">
    <property type="entry name" value="WH-like_DNA-bd_sf"/>
</dbReference>
<dbReference type="RefSeq" id="WP_141189112.1">
    <property type="nucleotide sequence ID" value="NZ_JBHUMR010000008.1"/>
</dbReference>
<keyword evidence="2" id="KW-0597">Phosphoprotein</keyword>
<comment type="caution">
    <text evidence="7">Lacks conserved residue(s) required for the propagation of feature annotation.</text>
</comment>
<keyword evidence="3" id="KW-0902">Two-component regulatory system</keyword>
<evidence type="ECO:0000256" key="4">
    <source>
        <dbReference type="ARBA" id="ARBA00023015"/>
    </source>
</evidence>
<name>A0ABW5PQD3_9BACI</name>
<evidence type="ECO:0000256" key="6">
    <source>
        <dbReference type="ARBA" id="ARBA00023163"/>
    </source>
</evidence>
<keyword evidence="6" id="KW-0804">Transcription</keyword>
<evidence type="ECO:0000256" key="1">
    <source>
        <dbReference type="ARBA" id="ARBA00004496"/>
    </source>
</evidence>
<dbReference type="InterPro" id="IPR016032">
    <property type="entry name" value="Sig_transdc_resp-reg_C-effctor"/>
</dbReference>
<dbReference type="Proteomes" id="UP001597458">
    <property type="component" value="Unassembled WGS sequence"/>
</dbReference>
<evidence type="ECO:0000256" key="5">
    <source>
        <dbReference type="ARBA" id="ARBA00023125"/>
    </source>
</evidence>
<dbReference type="CDD" id="cd06170">
    <property type="entry name" value="LuxR_C_like"/>
    <property type="match status" value="1"/>
</dbReference>
<organism evidence="10 11">
    <name type="scientific">Terrilactibacillus laevilacticus</name>
    <dbReference type="NCBI Taxonomy" id="1380157"/>
    <lineage>
        <taxon>Bacteria</taxon>
        <taxon>Bacillati</taxon>
        <taxon>Bacillota</taxon>
        <taxon>Bacilli</taxon>
        <taxon>Bacillales</taxon>
        <taxon>Bacillaceae</taxon>
        <taxon>Terrilactibacillus</taxon>
    </lineage>
</organism>
<reference evidence="11" key="1">
    <citation type="journal article" date="2019" name="Int. J. Syst. Evol. Microbiol.">
        <title>The Global Catalogue of Microorganisms (GCM) 10K type strain sequencing project: providing services to taxonomists for standard genome sequencing and annotation.</title>
        <authorList>
            <consortium name="The Broad Institute Genomics Platform"/>
            <consortium name="The Broad Institute Genome Sequencing Center for Infectious Disease"/>
            <person name="Wu L."/>
            <person name="Ma J."/>
        </authorList>
    </citation>
    <scope>NUCLEOTIDE SEQUENCE [LARGE SCALE GENOMIC DNA]</scope>
    <source>
        <strain evidence="11">TISTR 2241</strain>
    </source>
</reference>
<dbReference type="Gene3D" id="1.10.10.10">
    <property type="entry name" value="Winged helix-like DNA-binding domain superfamily/Winged helix DNA-binding domain"/>
    <property type="match status" value="1"/>
</dbReference>
<dbReference type="InterPro" id="IPR011006">
    <property type="entry name" value="CheY-like_superfamily"/>
</dbReference>
<evidence type="ECO:0000313" key="10">
    <source>
        <dbReference type="EMBL" id="MFD2617067.1"/>
    </source>
</evidence>
<gene>
    <name evidence="10" type="ORF">ACFSTF_07045</name>
</gene>
<dbReference type="SMART" id="SM00421">
    <property type="entry name" value="HTH_LUXR"/>
    <property type="match status" value="1"/>
</dbReference>
<dbReference type="PROSITE" id="PS50043">
    <property type="entry name" value="HTH_LUXR_2"/>
    <property type="match status" value="1"/>
</dbReference>
<comment type="caution">
    <text evidence="10">The sequence shown here is derived from an EMBL/GenBank/DDBJ whole genome shotgun (WGS) entry which is preliminary data.</text>
</comment>
<accession>A0ABW5PQD3</accession>
<evidence type="ECO:0000256" key="2">
    <source>
        <dbReference type="ARBA" id="ARBA00022553"/>
    </source>
</evidence>
<evidence type="ECO:0000256" key="3">
    <source>
        <dbReference type="ARBA" id="ARBA00023012"/>
    </source>
</evidence>
<dbReference type="EMBL" id="JBHUMR010000008">
    <property type="protein sequence ID" value="MFD2617067.1"/>
    <property type="molecule type" value="Genomic_DNA"/>
</dbReference>
<dbReference type="PROSITE" id="PS50110">
    <property type="entry name" value="RESPONSE_REGULATORY"/>
    <property type="match status" value="1"/>
</dbReference>
<evidence type="ECO:0000256" key="7">
    <source>
        <dbReference type="PROSITE-ProRule" id="PRU00169"/>
    </source>
</evidence>
<dbReference type="PANTHER" id="PTHR43214:SF43">
    <property type="entry name" value="TWO-COMPONENT RESPONSE REGULATOR"/>
    <property type="match status" value="1"/>
</dbReference>
<keyword evidence="4" id="KW-0805">Transcription regulation</keyword>
<dbReference type="PROSITE" id="PS00622">
    <property type="entry name" value="HTH_LUXR_1"/>
    <property type="match status" value="1"/>
</dbReference>
<comment type="subcellular location">
    <subcellularLocation>
        <location evidence="1">Cytoplasm</location>
    </subcellularLocation>
</comment>
<keyword evidence="11" id="KW-1185">Reference proteome</keyword>
<feature type="domain" description="HTH luxR-type" evidence="8">
    <location>
        <begin position="145"/>
        <end position="210"/>
    </location>
</feature>
<protein>
    <submittedName>
        <fullName evidence="10">DNA-binding response regulator</fullName>
    </submittedName>
</protein>
<keyword evidence="5 10" id="KW-0238">DNA-binding</keyword>
<proteinExistence type="predicted"/>
<dbReference type="Gene3D" id="3.40.50.2300">
    <property type="match status" value="1"/>
</dbReference>
<dbReference type="Pfam" id="PF00196">
    <property type="entry name" value="GerE"/>
    <property type="match status" value="1"/>
</dbReference>
<dbReference type="InterPro" id="IPR000792">
    <property type="entry name" value="Tscrpt_reg_LuxR_C"/>
</dbReference>
<dbReference type="SUPFAM" id="SSF46894">
    <property type="entry name" value="C-terminal effector domain of the bipartite response regulators"/>
    <property type="match status" value="1"/>
</dbReference>
<dbReference type="InterPro" id="IPR001789">
    <property type="entry name" value="Sig_transdc_resp-reg_receiver"/>
</dbReference>
<dbReference type="GO" id="GO:0003677">
    <property type="term" value="F:DNA binding"/>
    <property type="evidence" value="ECO:0007669"/>
    <property type="project" value="UniProtKB-KW"/>
</dbReference>